<comment type="subcellular location">
    <subcellularLocation>
        <location evidence="1">Secreted</location>
    </subcellularLocation>
</comment>
<keyword evidence="4" id="KW-1133">Transmembrane helix</keyword>
<dbReference type="GO" id="GO:0005975">
    <property type="term" value="P:carbohydrate metabolic process"/>
    <property type="evidence" value="ECO:0007669"/>
    <property type="project" value="InterPro"/>
</dbReference>
<accession>A0A934M3G1</accession>
<dbReference type="PANTHER" id="PTHR34216">
    <property type="match status" value="1"/>
</dbReference>
<dbReference type="CDD" id="cd10918">
    <property type="entry name" value="CE4_NodB_like_5s_6s"/>
    <property type="match status" value="1"/>
</dbReference>
<dbReference type="GO" id="GO:0016810">
    <property type="term" value="F:hydrolase activity, acting on carbon-nitrogen (but not peptide) bonds"/>
    <property type="evidence" value="ECO:0007669"/>
    <property type="project" value="InterPro"/>
</dbReference>
<sequence length="315" mass="36672">MNKGYKKIILMVCIVLMVGLVGYKLFNDRKVKSENQLTNDQNTSANKKSNQEEKNKEQTNANKDKSTEVKKEREFKEGKLKYNDISVPVLMYHSIDYEKGNELRVPKEKFKEQMQYLKDNDYTTLTLDELYSFLVNNKPIPEKSVVITFDDGYEDNYSNAYPILKEFGFNATIFVITNAIDNEKPFITSAQLKEMEQNGIDIESHTLAHDELNKLPYDKQVETLKGAREFIEKKLNKKVKYIAYPFGKWNNDTIKALKETGYDMAFTTVGGWSNKSQGIYTLHRVYVSANYDMNEFKRRLTNPKYNVSHNKSNNN</sequence>
<feature type="domain" description="NodB homology" evidence="5">
    <location>
        <begin position="143"/>
        <end position="315"/>
    </location>
</feature>
<dbReference type="Pfam" id="PF01522">
    <property type="entry name" value="Polysacc_deac_1"/>
    <property type="match status" value="1"/>
</dbReference>
<dbReference type="RefSeq" id="WP_211142615.1">
    <property type="nucleotide sequence ID" value="NZ_JAEEGB010000011.1"/>
</dbReference>
<evidence type="ECO:0000256" key="4">
    <source>
        <dbReference type="SAM" id="Phobius"/>
    </source>
</evidence>
<dbReference type="AlphaFoldDB" id="A0A934M3G1"/>
<keyword evidence="4" id="KW-0812">Transmembrane</keyword>
<feature type="region of interest" description="Disordered" evidence="3">
    <location>
        <begin position="36"/>
        <end position="72"/>
    </location>
</feature>
<proteinExistence type="predicted"/>
<comment type="caution">
    <text evidence="6">The sequence shown here is derived from an EMBL/GenBank/DDBJ whole genome shotgun (WGS) entry which is preliminary data.</text>
</comment>
<keyword evidence="2" id="KW-0732">Signal</keyword>
<organism evidence="6 7">
    <name type="scientific">Clostridium aciditolerans</name>
    <dbReference type="NCBI Taxonomy" id="339861"/>
    <lineage>
        <taxon>Bacteria</taxon>
        <taxon>Bacillati</taxon>
        <taxon>Bacillota</taxon>
        <taxon>Clostridia</taxon>
        <taxon>Eubacteriales</taxon>
        <taxon>Clostridiaceae</taxon>
        <taxon>Clostridium</taxon>
    </lineage>
</organism>
<name>A0A934M3G1_9CLOT</name>
<keyword evidence="4" id="KW-0472">Membrane</keyword>
<feature type="compositionally biased region" description="Basic and acidic residues" evidence="3">
    <location>
        <begin position="49"/>
        <end position="72"/>
    </location>
</feature>
<evidence type="ECO:0000256" key="2">
    <source>
        <dbReference type="ARBA" id="ARBA00022729"/>
    </source>
</evidence>
<dbReference type="InterPro" id="IPR011330">
    <property type="entry name" value="Glyco_hydro/deAcase_b/a-brl"/>
</dbReference>
<evidence type="ECO:0000313" key="7">
    <source>
        <dbReference type="Proteomes" id="UP000622687"/>
    </source>
</evidence>
<reference evidence="6" key="1">
    <citation type="submission" date="2020-12" db="EMBL/GenBank/DDBJ databases">
        <title>Clostridium thailandense sp. nov., a novel acetogenic bacterium isolated from peat land soil in Thailand.</title>
        <authorList>
            <person name="Chaikitkaew S."/>
            <person name="Birkeland N.K."/>
        </authorList>
    </citation>
    <scope>NUCLEOTIDE SEQUENCE</scope>
    <source>
        <strain evidence="6">DSM 17425</strain>
    </source>
</reference>
<dbReference type="InterPro" id="IPR002509">
    <property type="entry name" value="NODB_dom"/>
</dbReference>
<evidence type="ECO:0000256" key="3">
    <source>
        <dbReference type="SAM" id="MobiDB-lite"/>
    </source>
</evidence>
<keyword evidence="7" id="KW-1185">Reference proteome</keyword>
<dbReference type="PANTHER" id="PTHR34216:SF3">
    <property type="entry name" value="POLY-BETA-1,6-N-ACETYL-D-GLUCOSAMINE N-DEACETYLASE"/>
    <property type="match status" value="1"/>
</dbReference>
<evidence type="ECO:0000256" key="1">
    <source>
        <dbReference type="ARBA" id="ARBA00004613"/>
    </source>
</evidence>
<evidence type="ECO:0000313" key="6">
    <source>
        <dbReference type="EMBL" id="MBI6873147.1"/>
    </source>
</evidence>
<dbReference type="GO" id="GO:0005576">
    <property type="term" value="C:extracellular region"/>
    <property type="evidence" value="ECO:0007669"/>
    <property type="project" value="UniProtKB-SubCell"/>
</dbReference>
<evidence type="ECO:0000259" key="5">
    <source>
        <dbReference type="PROSITE" id="PS51677"/>
    </source>
</evidence>
<dbReference type="Proteomes" id="UP000622687">
    <property type="component" value="Unassembled WGS sequence"/>
</dbReference>
<dbReference type="SUPFAM" id="SSF88713">
    <property type="entry name" value="Glycoside hydrolase/deacetylase"/>
    <property type="match status" value="1"/>
</dbReference>
<dbReference type="InterPro" id="IPR051398">
    <property type="entry name" value="Polysacch_Deacetylase"/>
</dbReference>
<gene>
    <name evidence="6" type="ORF">I6U51_10570</name>
</gene>
<feature type="transmembrane region" description="Helical" evidence="4">
    <location>
        <begin position="7"/>
        <end position="26"/>
    </location>
</feature>
<dbReference type="Gene3D" id="3.20.20.370">
    <property type="entry name" value="Glycoside hydrolase/deacetylase"/>
    <property type="match status" value="1"/>
</dbReference>
<protein>
    <submittedName>
        <fullName evidence="6">Polysaccharide deacetylase family protein</fullName>
    </submittedName>
</protein>
<dbReference type="EMBL" id="JAEEGB010000011">
    <property type="protein sequence ID" value="MBI6873147.1"/>
    <property type="molecule type" value="Genomic_DNA"/>
</dbReference>
<dbReference type="PROSITE" id="PS51677">
    <property type="entry name" value="NODB"/>
    <property type="match status" value="1"/>
</dbReference>